<reference evidence="1 2" key="1">
    <citation type="journal article" date="2014" name="Am. J. Bot.">
        <title>Genome assembly and annotation for red clover (Trifolium pratense; Fabaceae).</title>
        <authorList>
            <person name="Istvanek J."/>
            <person name="Jaros M."/>
            <person name="Krenek A."/>
            <person name="Repkova J."/>
        </authorList>
    </citation>
    <scope>NUCLEOTIDE SEQUENCE [LARGE SCALE GENOMIC DNA]</scope>
    <source>
        <strain evidence="2">cv. Tatra</strain>
        <tissue evidence="1">Young leaves</tissue>
    </source>
</reference>
<dbReference type="AlphaFoldDB" id="A0A2K3PBX7"/>
<dbReference type="Proteomes" id="UP000236291">
    <property type="component" value="Unassembled WGS sequence"/>
</dbReference>
<evidence type="ECO:0008006" key="3">
    <source>
        <dbReference type="Google" id="ProtNLM"/>
    </source>
</evidence>
<reference evidence="1 2" key="2">
    <citation type="journal article" date="2017" name="Front. Plant Sci.">
        <title>Gene Classification and Mining of Molecular Markers Useful in Red Clover (Trifolium pratense) Breeding.</title>
        <authorList>
            <person name="Istvanek J."/>
            <person name="Dluhosova J."/>
            <person name="Dluhos P."/>
            <person name="Patkova L."/>
            <person name="Nedelnik J."/>
            <person name="Repkova J."/>
        </authorList>
    </citation>
    <scope>NUCLEOTIDE SEQUENCE [LARGE SCALE GENOMIC DNA]</scope>
    <source>
        <strain evidence="2">cv. Tatra</strain>
        <tissue evidence="1">Young leaves</tissue>
    </source>
</reference>
<sequence>MKVDFDTTARQKTIFGCLKALHAQNFVLAISIDRLGQHMSLVDYRTTLRYRLMIPFSLLIEVGGKHACVDLTEVSPLMGLGNRDFTVGQAALKVASSKVAKPMRKRVLTINTFLSHLHSTLLNS</sequence>
<protein>
    <recommendedName>
        <fullName evidence="3">Auxilin-like protein</fullName>
    </recommendedName>
</protein>
<evidence type="ECO:0000313" key="2">
    <source>
        <dbReference type="Proteomes" id="UP000236291"/>
    </source>
</evidence>
<dbReference type="PANTHER" id="PTHR48462:SF1">
    <property type="entry name" value="PROTEIN, PUTATIVE-RELATED"/>
    <property type="match status" value="1"/>
</dbReference>
<evidence type="ECO:0000313" key="1">
    <source>
        <dbReference type="EMBL" id="PNY12796.1"/>
    </source>
</evidence>
<organism evidence="1 2">
    <name type="scientific">Trifolium pratense</name>
    <name type="common">Red clover</name>
    <dbReference type="NCBI Taxonomy" id="57577"/>
    <lineage>
        <taxon>Eukaryota</taxon>
        <taxon>Viridiplantae</taxon>
        <taxon>Streptophyta</taxon>
        <taxon>Embryophyta</taxon>
        <taxon>Tracheophyta</taxon>
        <taxon>Spermatophyta</taxon>
        <taxon>Magnoliopsida</taxon>
        <taxon>eudicotyledons</taxon>
        <taxon>Gunneridae</taxon>
        <taxon>Pentapetalae</taxon>
        <taxon>rosids</taxon>
        <taxon>fabids</taxon>
        <taxon>Fabales</taxon>
        <taxon>Fabaceae</taxon>
        <taxon>Papilionoideae</taxon>
        <taxon>50 kb inversion clade</taxon>
        <taxon>NPAAA clade</taxon>
        <taxon>Hologalegina</taxon>
        <taxon>IRL clade</taxon>
        <taxon>Trifolieae</taxon>
        <taxon>Trifolium</taxon>
    </lineage>
</organism>
<dbReference type="EMBL" id="ASHM01005561">
    <property type="protein sequence ID" value="PNY12796.1"/>
    <property type="molecule type" value="Genomic_DNA"/>
</dbReference>
<dbReference type="PANTHER" id="PTHR48462">
    <property type="entry name" value="PROTEIN, PUTATIVE-RELATED"/>
    <property type="match status" value="1"/>
</dbReference>
<gene>
    <name evidence="1" type="ORF">L195_g009435</name>
</gene>
<accession>A0A2K3PBX7</accession>
<comment type="caution">
    <text evidence="1">The sequence shown here is derived from an EMBL/GenBank/DDBJ whole genome shotgun (WGS) entry which is preliminary data.</text>
</comment>
<proteinExistence type="predicted"/>
<name>A0A2K3PBX7_TRIPR</name>